<evidence type="ECO:0000256" key="5">
    <source>
        <dbReference type="ARBA" id="ARBA00023136"/>
    </source>
</evidence>
<dbReference type="PANTHER" id="PTHR30572:SF4">
    <property type="entry name" value="ABC TRANSPORTER PERMEASE YTRF"/>
    <property type="match status" value="1"/>
</dbReference>
<keyword evidence="2" id="KW-1003">Cell membrane</keyword>
<reference evidence="10" key="2">
    <citation type="journal article" date="2021" name="PeerJ">
        <title>Extensive microbial diversity within the chicken gut microbiome revealed by metagenomics and culture.</title>
        <authorList>
            <person name="Gilroy R."/>
            <person name="Ravi A."/>
            <person name="Getino M."/>
            <person name="Pursley I."/>
            <person name="Horton D.L."/>
            <person name="Alikhan N.F."/>
            <person name="Baker D."/>
            <person name="Gharbi K."/>
            <person name="Hall N."/>
            <person name="Watson M."/>
            <person name="Adriaenssens E.M."/>
            <person name="Foster-Nyarko E."/>
            <person name="Jarju S."/>
            <person name="Secka A."/>
            <person name="Antonio M."/>
            <person name="Oren A."/>
            <person name="Chaudhuri R.R."/>
            <person name="La Ragione R."/>
            <person name="Hildebrand F."/>
            <person name="Pallen M.J."/>
        </authorList>
    </citation>
    <scope>NUCLEOTIDE SEQUENCE</scope>
    <source>
        <strain evidence="10">B1-13419</strain>
    </source>
</reference>
<dbReference type="Proteomes" id="UP000823757">
    <property type="component" value="Unassembled WGS sequence"/>
</dbReference>
<feature type="transmembrane region" description="Helical" evidence="7">
    <location>
        <begin position="705"/>
        <end position="729"/>
    </location>
</feature>
<comment type="caution">
    <text evidence="10">The sequence shown here is derived from an EMBL/GenBank/DDBJ whole genome shotgun (WGS) entry which is preliminary data.</text>
</comment>
<organism evidence="10 11">
    <name type="scientific">Candidatus Cryptobacteroides faecigallinarum</name>
    <dbReference type="NCBI Taxonomy" id="2840763"/>
    <lineage>
        <taxon>Bacteria</taxon>
        <taxon>Pseudomonadati</taxon>
        <taxon>Bacteroidota</taxon>
        <taxon>Bacteroidia</taxon>
        <taxon>Bacteroidales</taxon>
        <taxon>Candidatus Cryptobacteroides</taxon>
    </lineage>
</organism>
<comment type="subcellular location">
    <subcellularLocation>
        <location evidence="1">Cell membrane</location>
        <topology evidence="1">Multi-pass membrane protein</topology>
    </subcellularLocation>
</comment>
<sequence>MDYPMIAGRNFFSIIRRYTVVFSLNVIGLSVALAVAALVIMQMRYDLSFDSSQPDRKDIYLLTFDYRDVGCVGLAPYPAENVVEGFPGVASVCLMDPMYQSVFVRPEAGETTFKEKSCRVTGGFTDVFSFSFSESIPDPLAAENSVIVPENLARKMSPDGHALGMTLSVLSEGKATDYSVTGVYRDFPGNSSLSNALYFPVSDNYDSWGSLNYNLLMRLEKGTSPDAVAKMIADVTGNMEGYGLDRPGLVSLDGLHFRKDVIFDNFPKADFSTLLIFLAVAVLVTAVACINMSNFNTAIAPVRVKSINTMKILGSPRSRLCAGIISESVVTGILSWCFSVLLVLAASKTSVAGLIDPDISFSRQYQAFAVTFAVACISGLLSGIYPALYMTSFPAVLALKGNLALSPQGRLLRSILVGFQFAVSFVLISCIGVILLQDRHLRNADMGFDTGSLMTVRIDGLLSEAQKEVFRSELAGIPGIIGVSFSNTMLSENDNIPTWSRTLGGKDRYFNVVVVSDGFLETIGATIVEGRDFRKGDGMVWIFNESARRAFGLSLDDKIDGDQPIIGFVEDLRILSLRQAITPAGFLYYPVHDGSLINDEIAYIRTDGSADTRSLAKAVDEVLQKLSPGSPFETGTVSDVFESTYSKETKSTLLIGLFGAIAVMISLIGVSSLVMFDGETQRKSIAVRKVLGARTSDIVIGFNRAYMIILAVCFVVSVPLSVLFSGMWLRQFAERIAMPWWILAVVLLAMAAVTAVTVTAVCLRIAGAAPARNLKSE</sequence>
<name>A0A9D9INM1_9BACT</name>
<dbReference type="Pfam" id="PF12704">
    <property type="entry name" value="MacB_PCD"/>
    <property type="match status" value="1"/>
</dbReference>
<feature type="transmembrane region" description="Helical" evidence="7">
    <location>
        <begin position="274"/>
        <end position="293"/>
    </location>
</feature>
<evidence type="ECO:0000256" key="3">
    <source>
        <dbReference type="ARBA" id="ARBA00022692"/>
    </source>
</evidence>
<evidence type="ECO:0000256" key="4">
    <source>
        <dbReference type="ARBA" id="ARBA00022989"/>
    </source>
</evidence>
<dbReference type="AlphaFoldDB" id="A0A9D9INM1"/>
<comment type="similarity">
    <text evidence="6">Belongs to the ABC-4 integral membrane protein family.</text>
</comment>
<evidence type="ECO:0000313" key="11">
    <source>
        <dbReference type="Proteomes" id="UP000823757"/>
    </source>
</evidence>
<feature type="transmembrane region" description="Helical" evidence="7">
    <location>
        <begin position="411"/>
        <end position="436"/>
    </location>
</feature>
<keyword evidence="3 7" id="KW-0812">Transmembrane</keyword>
<gene>
    <name evidence="10" type="ORF">IAB91_07290</name>
</gene>
<evidence type="ECO:0000256" key="7">
    <source>
        <dbReference type="SAM" id="Phobius"/>
    </source>
</evidence>
<feature type="domain" description="MacB-like periplasmic core" evidence="9">
    <location>
        <begin position="24"/>
        <end position="234"/>
    </location>
</feature>
<feature type="domain" description="ABC3 transporter permease C-terminal" evidence="8">
    <location>
        <begin position="279"/>
        <end position="392"/>
    </location>
</feature>
<dbReference type="Pfam" id="PF02687">
    <property type="entry name" value="FtsX"/>
    <property type="match status" value="2"/>
</dbReference>
<evidence type="ECO:0000259" key="9">
    <source>
        <dbReference type="Pfam" id="PF12704"/>
    </source>
</evidence>
<feature type="transmembrane region" description="Helical" evidence="7">
    <location>
        <begin position="20"/>
        <end position="41"/>
    </location>
</feature>
<evidence type="ECO:0000256" key="2">
    <source>
        <dbReference type="ARBA" id="ARBA00022475"/>
    </source>
</evidence>
<feature type="transmembrane region" description="Helical" evidence="7">
    <location>
        <begin position="653"/>
        <end position="676"/>
    </location>
</feature>
<proteinExistence type="inferred from homology"/>
<feature type="transmembrane region" description="Helical" evidence="7">
    <location>
        <begin position="367"/>
        <end position="391"/>
    </location>
</feature>
<feature type="domain" description="ABC3 transporter permease C-terminal" evidence="8">
    <location>
        <begin position="657"/>
        <end position="768"/>
    </location>
</feature>
<protein>
    <submittedName>
        <fullName evidence="10">ABC transporter permease</fullName>
    </submittedName>
</protein>
<dbReference type="InterPro" id="IPR003838">
    <property type="entry name" value="ABC3_permease_C"/>
</dbReference>
<keyword evidence="5 7" id="KW-0472">Membrane</keyword>
<evidence type="ECO:0000256" key="6">
    <source>
        <dbReference type="ARBA" id="ARBA00038076"/>
    </source>
</evidence>
<reference evidence="10" key="1">
    <citation type="submission" date="2020-10" db="EMBL/GenBank/DDBJ databases">
        <authorList>
            <person name="Gilroy R."/>
        </authorList>
    </citation>
    <scope>NUCLEOTIDE SEQUENCE</scope>
    <source>
        <strain evidence="10">B1-13419</strain>
    </source>
</reference>
<keyword evidence="4 7" id="KW-1133">Transmembrane helix</keyword>
<dbReference type="EMBL" id="JADIMD010000108">
    <property type="protein sequence ID" value="MBO8475074.1"/>
    <property type="molecule type" value="Genomic_DNA"/>
</dbReference>
<evidence type="ECO:0000256" key="1">
    <source>
        <dbReference type="ARBA" id="ARBA00004651"/>
    </source>
</evidence>
<accession>A0A9D9INM1</accession>
<evidence type="ECO:0000313" key="10">
    <source>
        <dbReference type="EMBL" id="MBO8475074.1"/>
    </source>
</evidence>
<evidence type="ECO:0000259" key="8">
    <source>
        <dbReference type="Pfam" id="PF02687"/>
    </source>
</evidence>
<dbReference type="GO" id="GO:0022857">
    <property type="term" value="F:transmembrane transporter activity"/>
    <property type="evidence" value="ECO:0007669"/>
    <property type="project" value="TreeGrafter"/>
</dbReference>
<dbReference type="InterPro" id="IPR025857">
    <property type="entry name" value="MacB_PCD"/>
</dbReference>
<dbReference type="GO" id="GO:0005886">
    <property type="term" value="C:plasma membrane"/>
    <property type="evidence" value="ECO:0007669"/>
    <property type="project" value="UniProtKB-SubCell"/>
</dbReference>
<dbReference type="PANTHER" id="PTHR30572">
    <property type="entry name" value="MEMBRANE COMPONENT OF TRANSPORTER-RELATED"/>
    <property type="match status" value="1"/>
</dbReference>
<feature type="transmembrane region" description="Helical" evidence="7">
    <location>
        <begin position="741"/>
        <end position="766"/>
    </location>
</feature>
<dbReference type="InterPro" id="IPR050250">
    <property type="entry name" value="Macrolide_Exporter_MacB"/>
</dbReference>